<dbReference type="EMBL" id="AC037197">
    <property type="protein sequence ID" value="AAL75756.1"/>
    <property type="molecule type" value="Genomic_DNA"/>
</dbReference>
<gene>
    <name evidence="1" type="primary">OSJNBa0065H03.16</name>
</gene>
<protein>
    <submittedName>
        <fullName evidence="1">Uncharacterized protein</fullName>
    </submittedName>
</protein>
<name>A0A5S6R709_ORYSJ</name>
<accession>A0A5S6R709</accession>
<evidence type="ECO:0000313" key="2">
    <source>
        <dbReference type="Proteomes" id="UP000000763"/>
    </source>
</evidence>
<reference evidence="2" key="1">
    <citation type="journal article" date="2005" name="Nature">
        <title>The map-based sequence of the rice genome.</title>
        <authorList>
            <consortium name="International rice genome sequencing project (IRGSP)"/>
            <person name="Matsumoto T."/>
            <person name="Wu J."/>
            <person name="Kanamori H."/>
            <person name="Katayose Y."/>
            <person name="Fujisawa M."/>
            <person name="Namiki N."/>
            <person name="Mizuno H."/>
            <person name="Yamamoto K."/>
            <person name="Antonio B.A."/>
            <person name="Baba T."/>
            <person name="Sakata K."/>
            <person name="Nagamura Y."/>
            <person name="Aoki H."/>
            <person name="Arikawa K."/>
            <person name="Arita K."/>
            <person name="Bito T."/>
            <person name="Chiden Y."/>
            <person name="Fujitsuka N."/>
            <person name="Fukunaka R."/>
            <person name="Hamada M."/>
            <person name="Harada C."/>
            <person name="Hayashi A."/>
            <person name="Hijishita S."/>
            <person name="Honda M."/>
            <person name="Hosokawa S."/>
            <person name="Ichikawa Y."/>
            <person name="Idonuma A."/>
            <person name="Iijima M."/>
            <person name="Ikeda M."/>
            <person name="Ikeno M."/>
            <person name="Ito K."/>
            <person name="Ito S."/>
            <person name="Ito T."/>
            <person name="Ito Y."/>
            <person name="Ito Y."/>
            <person name="Iwabuchi A."/>
            <person name="Kamiya K."/>
            <person name="Karasawa W."/>
            <person name="Kurita K."/>
            <person name="Katagiri S."/>
            <person name="Kikuta A."/>
            <person name="Kobayashi H."/>
            <person name="Kobayashi N."/>
            <person name="Machita K."/>
            <person name="Maehara T."/>
            <person name="Masukawa M."/>
            <person name="Mizubayashi T."/>
            <person name="Mukai Y."/>
            <person name="Nagasaki H."/>
            <person name="Nagata Y."/>
            <person name="Naito S."/>
            <person name="Nakashima M."/>
            <person name="Nakama Y."/>
            <person name="Nakamichi Y."/>
            <person name="Nakamura M."/>
            <person name="Meguro A."/>
            <person name="Negishi M."/>
            <person name="Ohta I."/>
            <person name="Ohta T."/>
            <person name="Okamoto M."/>
            <person name="Ono N."/>
            <person name="Saji S."/>
            <person name="Sakaguchi M."/>
            <person name="Sakai K."/>
            <person name="Shibata M."/>
            <person name="Shimokawa T."/>
            <person name="Song J."/>
            <person name="Takazaki Y."/>
            <person name="Terasawa K."/>
            <person name="Tsugane M."/>
            <person name="Tsuji K."/>
            <person name="Ueda S."/>
            <person name="Waki K."/>
            <person name="Yamagata H."/>
            <person name="Yamamoto M."/>
            <person name="Yamamoto S."/>
            <person name="Yamane H."/>
            <person name="Yoshiki S."/>
            <person name="Yoshihara R."/>
            <person name="Yukawa K."/>
            <person name="Zhong H."/>
            <person name="Yano M."/>
            <person name="Yuan Q."/>
            <person name="Ouyang S."/>
            <person name="Liu J."/>
            <person name="Jones K.M."/>
            <person name="Gansberger K."/>
            <person name="Moffat K."/>
            <person name="Hill J."/>
            <person name="Bera J."/>
            <person name="Fadrosh D."/>
            <person name="Jin S."/>
            <person name="Johri S."/>
            <person name="Kim M."/>
            <person name="Overton L."/>
            <person name="Reardon M."/>
            <person name="Tsitrin T."/>
            <person name="Vuong H."/>
            <person name="Weaver B."/>
            <person name="Ciecko A."/>
            <person name="Tallon L."/>
            <person name="Jackson J."/>
            <person name="Pai G."/>
            <person name="Aken S.V."/>
            <person name="Utterback T."/>
            <person name="Reidmuller S."/>
            <person name="Feldblyum T."/>
            <person name="Hsiao J."/>
            <person name="Zismann V."/>
            <person name="Iobst S."/>
            <person name="de Vazeille A.R."/>
            <person name="Buell C.R."/>
            <person name="Ying K."/>
            <person name="Li Y."/>
            <person name="Lu T."/>
            <person name="Huang Y."/>
            <person name="Zhao Q."/>
            <person name="Feng Q."/>
            <person name="Zhang L."/>
            <person name="Zhu J."/>
            <person name="Weng Q."/>
            <person name="Mu J."/>
            <person name="Lu Y."/>
            <person name="Fan D."/>
            <person name="Liu Y."/>
            <person name="Guan J."/>
            <person name="Zhang Y."/>
            <person name="Yu S."/>
            <person name="Liu X."/>
            <person name="Zhang Y."/>
            <person name="Hong G."/>
            <person name="Han B."/>
            <person name="Choisne N."/>
            <person name="Demange N."/>
            <person name="Orjeda G."/>
            <person name="Samain S."/>
            <person name="Cattolico L."/>
            <person name="Pelletier E."/>
            <person name="Couloux A."/>
            <person name="Segurens B."/>
            <person name="Wincker P."/>
            <person name="D'Hont A."/>
            <person name="Scarpelli C."/>
            <person name="Weissenbach J."/>
            <person name="Salanoubat M."/>
            <person name="Quetier F."/>
            <person name="Yu Y."/>
            <person name="Kim H.R."/>
            <person name="Rambo T."/>
            <person name="Currie J."/>
            <person name="Collura K."/>
            <person name="Luo M."/>
            <person name="Yang T."/>
            <person name="Ammiraju J.S.S."/>
            <person name="Engler F."/>
            <person name="Soderlund C."/>
            <person name="Wing R.A."/>
            <person name="Palmer L.E."/>
            <person name="de la Bastide M."/>
            <person name="Spiegel L."/>
            <person name="Nascimento L."/>
            <person name="Zutavern T."/>
            <person name="O'Shaughnessy A."/>
            <person name="Dike S."/>
            <person name="Dedhia N."/>
            <person name="Preston R."/>
            <person name="Balija V."/>
            <person name="McCombie W.R."/>
            <person name="Chow T."/>
            <person name="Chen H."/>
            <person name="Chung M."/>
            <person name="Chen C."/>
            <person name="Shaw J."/>
            <person name="Wu H."/>
            <person name="Hsiao K."/>
            <person name="Chao Y."/>
            <person name="Chu M."/>
            <person name="Cheng C."/>
            <person name="Hour A."/>
            <person name="Lee P."/>
            <person name="Lin S."/>
            <person name="Lin Y."/>
            <person name="Liou J."/>
            <person name="Liu S."/>
            <person name="Hsing Y."/>
            <person name="Raghuvanshi S."/>
            <person name="Mohanty A."/>
            <person name="Bharti A.K."/>
            <person name="Gaur A."/>
            <person name="Gupta V."/>
            <person name="Kumar D."/>
            <person name="Ravi V."/>
            <person name="Vij S."/>
            <person name="Kapur A."/>
            <person name="Khurana P."/>
            <person name="Khurana P."/>
            <person name="Khurana J.P."/>
            <person name="Tyagi A.K."/>
            <person name="Gaikwad K."/>
            <person name="Singh A."/>
            <person name="Dalal V."/>
            <person name="Srivastava S."/>
            <person name="Dixit A."/>
            <person name="Pal A.K."/>
            <person name="Ghazi I.A."/>
            <person name="Yadav M."/>
            <person name="Pandit A."/>
            <person name="Bhargava A."/>
            <person name="Sureshbabu K."/>
            <person name="Batra K."/>
            <person name="Sharma T.R."/>
            <person name="Mohapatra T."/>
            <person name="Singh N.K."/>
            <person name="Messing J."/>
            <person name="Nelson A.B."/>
            <person name="Fuks G."/>
            <person name="Kavchok S."/>
            <person name="Keizer G."/>
            <person name="Linton E."/>
            <person name="Llaca V."/>
            <person name="Song R."/>
            <person name="Tanyolac B."/>
            <person name="Young S."/>
            <person name="Ho-Il K."/>
            <person name="Hahn J.H."/>
            <person name="Sangsakoo G."/>
            <person name="Vanavichit A."/>
            <person name="de Mattos Luiz.A.T."/>
            <person name="Zimmer P.D."/>
            <person name="Malone G."/>
            <person name="Dellagostin O."/>
            <person name="de Oliveira A.C."/>
            <person name="Bevan M."/>
            <person name="Bancroft I."/>
            <person name="Minx P."/>
            <person name="Cordum H."/>
            <person name="Wilson R."/>
            <person name="Cheng Z."/>
            <person name="Jin W."/>
            <person name="Jiang J."/>
            <person name="Leong S.A."/>
            <person name="Iwama H."/>
            <person name="Gojobori T."/>
            <person name="Itoh T."/>
            <person name="Niimura Y."/>
            <person name="Fujii Y."/>
            <person name="Habara T."/>
            <person name="Sakai H."/>
            <person name="Sato Y."/>
            <person name="Wilson G."/>
            <person name="Kumar K."/>
            <person name="McCouch S."/>
            <person name="Juretic N."/>
            <person name="Hoen D."/>
            <person name="Wright S."/>
            <person name="Bruskiewich R."/>
            <person name="Bureau T."/>
            <person name="Miyao A."/>
            <person name="Hirochika H."/>
            <person name="Nishikawa T."/>
            <person name="Kadowaki K."/>
            <person name="Sugiura M."/>
            <person name="Burr B."/>
            <person name="Sasaki T."/>
        </authorList>
    </citation>
    <scope>NUCLEOTIDE SEQUENCE [LARGE SCALE GENOMIC DNA]</scope>
    <source>
        <strain evidence="2">cv. Nipponbare</strain>
    </source>
</reference>
<sequence>MDPPNMKGDLWCRVWCQYKFTAPTLARGVRINCTRKRPRLAENTWMGTGVLHRYLTTSTASASRESLQTFGNSHSSLPKERVDVPPLHMSYEEPSISYSYDTSHFNAFSPQQIDCAYTGIMAEQNSDTKSIGGQFVEEFNVKIDSLTEKICRDVEEKFNSYILSKGSKPIFSQEQKPINPELSANEDKVSTWNTPQATQQICKCTRIPKNGII</sequence>
<evidence type="ECO:0000313" key="1">
    <source>
        <dbReference type="EMBL" id="AAL75756.1"/>
    </source>
</evidence>
<dbReference type="AlphaFoldDB" id="A0A5S6R709"/>
<dbReference type="Proteomes" id="UP000000763">
    <property type="component" value="Chromosome 10"/>
</dbReference>
<proteinExistence type="predicted"/>
<reference evidence="2" key="2">
    <citation type="journal article" date="2008" name="Nucleic Acids Res.">
        <title>The rice annotation project database (RAP-DB): 2008 update.</title>
        <authorList>
            <consortium name="The rice annotation project (RAP)"/>
        </authorList>
    </citation>
    <scope>GENOME REANNOTATION</scope>
    <source>
        <strain evidence="2">cv. Nipponbare</strain>
    </source>
</reference>
<organism evidence="1 2">
    <name type="scientific">Oryza sativa subsp. japonica</name>
    <name type="common">Rice</name>
    <dbReference type="NCBI Taxonomy" id="39947"/>
    <lineage>
        <taxon>Eukaryota</taxon>
        <taxon>Viridiplantae</taxon>
        <taxon>Streptophyta</taxon>
        <taxon>Embryophyta</taxon>
        <taxon>Tracheophyta</taxon>
        <taxon>Spermatophyta</taxon>
        <taxon>Magnoliopsida</taxon>
        <taxon>Liliopsida</taxon>
        <taxon>Poales</taxon>
        <taxon>Poaceae</taxon>
        <taxon>BOP clade</taxon>
        <taxon>Oryzoideae</taxon>
        <taxon>Oryzeae</taxon>
        <taxon>Oryzinae</taxon>
        <taxon>Oryza</taxon>
        <taxon>Oryza sativa</taxon>
    </lineage>
</organism>